<dbReference type="GO" id="GO:0050920">
    <property type="term" value="P:regulation of chemotaxis"/>
    <property type="evidence" value="ECO:0007669"/>
    <property type="project" value="InterPro"/>
</dbReference>
<dbReference type="EMBL" id="SMBX01000003">
    <property type="protein sequence ID" value="TCV00797.1"/>
    <property type="molecule type" value="Genomic_DNA"/>
</dbReference>
<accession>A0A4R3V6T6</accession>
<reference evidence="12 13" key="1">
    <citation type="submission" date="2019-03" db="EMBL/GenBank/DDBJ databases">
        <title>Genomic Encyclopedia of Type Strains, Phase IV (KMG-IV): sequencing the most valuable type-strain genomes for metagenomic binning, comparative biology and taxonomic classification.</title>
        <authorList>
            <person name="Goeker M."/>
        </authorList>
    </citation>
    <scope>NUCLEOTIDE SEQUENCE [LARGE SCALE GENOMIC DNA]</scope>
    <source>
        <strain evidence="12 13">DSM 100048</strain>
    </source>
</reference>
<comment type="similarity">
    <text evidence="2 10">Belongs to the CheZ family.</text>
</comment>
<dbReference type="EC" id="3.1.3.-" evidence="10"/>
<evidence type="ECO:0000256" key="4">
    <source>
        <dbReference type="ARBA" id="ARBA00022490"/>
    </source>
</evidence>
<evidence type="ECO:0000256" key="8">
    <source>
        <dbReference type="ARBA" id="ARBA00022912"/>
    </source>
</evidence>
<evidence type="ECO:0000256" key="2">
    <source>
        <dbReference type="ARBA" id="ARBA00005908"/>
    </source>
</evidence>
<dbReference type="InterPro" id="IPR007439">
    <property type="entry name" value="Chemotax_Pase_CheZ"/>
</dbReference>
<dbReference type="AlphaFoldDB" id="A0A4R3V6T6"/>
<dbReference type="PANTHER" id="PTHR43693:SF1">
    <property type="entry name" value="PROTEIN PHOSPHATASE CHEZ"/>
    <property type="match status" value="1"/>
</dbReference>
<dbReference type="Gene3D" id="1.10.287.500">
    <property type="entry name" value="Helix hairpin bin"/>
    <property type="match status" value="1"/>
</dbReference>
<feature type="site" description="Enhances dephosphorylation of CheY-P" evidence="11">
    <location>
        <position position="148"/>
    </location>
</feature>
<evidence type="ECO:0000256" key="3">
    <source>
        <dbReference type="ARBA" id="ARBA00018484"/>
    </source>
</evidence>
<comment type="function">
    <text evidence="10">Plays an important role in bacterial chemotaxis signal transduction pathway by accelerating the dephosphorylation of phosphorylated CheY (CheY-P).</text>
</comment>
<gene>
    <name evidence="12" type="ORF">EV686_103381</name>
</gene>
<dbReference type="OrthoDB" id="9773007at2"/>
<evidence type="ECO:0000256" key="7">
    <source>
        <dbReference type="ARBA" id="ARBA00022801"/>
    </source>
</evidence>
<dbReference type="GO" id="GO:0006935">
    <property type="term" value="P:chemotaxis"/>
    <property type="evidence" value="ECO:0007669"/>
    <property type="project" value="UniProtKB-KW"/>
</dbReference>
<dbReference type="GO" id="GO:0009288">
    <property type="term" value="C:bacterial-type flagellum"/>
    <property type="evidence" value="ECO:0007669"/>
    <property type="project" value="InterPro"/>
</dbReference>
<dbReference type="NCBIfam" id="NF008368">
    <property type="entry name" value="PRK11166.1"/>
    <property type="match status" value="1"/>
</dbReference>
<proteinExistence type="inferred from homology"/>
<sequence length="213" mass="23881">MEHADFPASKAVDDNADLIHRIAQLTRMLRESMRELGLDQAIKDAAHAIPDARDRLHYVARMTEQAANRVLNAAEEVQPLQDDLQKRAKTLDERWQQWFDAPVELPQARALVDDTRGLLADVPSYTQKTQNNLLDIIMAQDFQDLTGQVIMKMLGVVTAIETELVQVLVDSVPQERREEAAASLMNGPVVNPNKTEVVTSQDQVDDLLDSLGF</sequence>
<evidence type="ECO:0000256" key="1">
    <source>
        <dbReference type="ARBA" id="ARBA00004496"/>
    </source>
</evidence>
<comment type="subcellular location">
    <subcellularLocation>
        <location evidence="1 10">Cytoplasm</location>
    </subcellularLocation>
</comment>
<dbReference type="PIRSF" id="PIRSF002884">
    <property type="entry name" value="CheZ"/>
    <property type="match status" value="1"/>
</dbReference>
<evidence type="ECO:0000256" key="5">
    <source>
        <dbReference type="ARBA" id="ARBA00022500"/>
    </source>
</evidence>
<keyword evidence="8 10" id="KW-0904">Protein phosphatase</keyword>
<evidence type="ECO:0000256" key="9">
    <source>
        <dbReference type="ARBA" id="ARBA00029599"/>
    </source>
</evidence>
<dbReference type="GO" id="GO:0005737">
    <property type="term" value="C:cytoplasm"/>
    <property type="evidence" value="ECO:0007669"/>
    <property type="project" value="UniProtKB-SubCell"/>
</dbReference>
<organism evidence="12 13">
    <name type="scientific">Paracandidimonas soli</name>
    <dbReference type="NCBI Taxonomy" id="1917182"/>
    <lineage>
        <taxon>Bacteria</taxon>
        <taxon>Pseudomonadati</taxon>
        <taxon>Pseudomonadota</taxon>
        <taxon>Betaproteobacteria</taxon>
        <taxon>Burkholderiales</taxon>
        <taxon>Alcaligenaceae</taxon>
        <taxon>Paracandidimonas</taxon>
    </lineage>
</organism>
<dbReference type="Proteomes" id="UP000294692">
    <property type="component" value="Unassembled WGS sequence"/>
</dbReference>
<protein>
    <recommendedName>
        <fullName evidence="3 10">Protein phosphatase CheZ</fullName>
        <ecNumber evidence="10">3.1.3.-</ecNumber>
    </recommendedName>
    <alternativeName>
        <fullName evidence="9 10">Chemotaxis protein CheZ</fullName>
    </alternativeName>
</protein>
<keyword evidence="6 10" id="KW-0283">Flagellar rotation</keyword>
<dbReference type="SUPFAM" id="SSF75708">
    <property type="entry name" value="Chemotaxis phosphatase CheZ"/>
    <property type="match status" value="1"/>
</dbReference>
<dbReference type="RefSeq" id="WP_132475778.1">
    <property type="nucleotide sequence ID" value="NZ_JBEBWM010000094.1"/>
</dbReference>
<evidence type="ECO:0000256" key="6">
    <source>
        <dbReference type="ARBA" id="ARBA00022779"/>
    </source>
</evidence>
<dbReference type="InterPro" id="IPR050992">
    <property type="entry name" value="CheZ_family_phosphatases"/>
</dbReference>
<dbReference type="GO" id="GO:0004721">
    <property type="term" value="F:phosphoprotein phosphatase activity"/>
    <property type="evidence" value="ECO:0007669"/>
    <property type="project" value="UniProtKB-KW"/>
</dbReference>
<keyword evidence="7 10" id="KW-0378">Hydrolase</keyword>
<evidence type="ECO:0000256" key="10">
    <source>
        <dbReference type="PIRNR" id="PIRNR002884"/>
    </source>
</evidence>
<comment type="caution">
    <text evidence="12">The sequence shown here is derived from an EMBL/GenBank/DDBJ whole genome shotgun (WGS) entry which is preliminary data.</text>
</comment>
<comment type="subunit">
    <text evidence="10">Homodimer.</text>
</comment>
<keyword evidence="5 10" id="KW-0145">Chemotaxis</keyword>
<dbReference type="GO" id="GO:0097588">
    <property type="term" value="P:archaeal or bacterial-type flagellum-dependent cell motility"/>
    <property type="evidence" value="ECO:0007669"/>
    <property type="project" value="UniProtKB-KW"/>
</dbReference>
<keyword evidence="13" id="KW-1185">Reference proteome</keyword>
<keyword evidence="4 10" id="KW-0963">Cytoplasm</keyword>
<evidence type="ECO:0000313" key="13">
    <source>
        <dbReference type="Proteomes" id="UP000294692"/>
    </source>
</evidence>
<evidence type="ECO:0000256" key="11">
    <source>
        <dbReference type="PIRSR" id="PIRSR002884-1"/>
    </source>
</evidence>
<evidence type="ECO:0000313" key="12">
    <source>
        <dbReference type="EMBL" id="TCV00797.1"/>
    </source>
</evidence>
<name>A0A4R3V6T6_9BURK</name>
<dbReference type="Pfam" id="PF04344">
    <property type="entry name" value="CheZ"/>
    <property type="match status" value="1"/>
</dbReference>
<dbReference type="PANTHER" id="PTHR43693">
    <property type="entry name" value="PROTEIN PHOSPHATASE CHEZ"/>
    <property type="match status" value="1"/>
</dbReference>